<sequence length="149" mass="16717">MFNLTEEQTFPHRQTDRSLPDSVSVTLARCCSFQVIYLALPHQRAAVSLSESPPDLPEESDCVFSPAGDDKRSVFTSLFWGAPKRWITVLVANDRFINSPEIALSDRALSSPTPRQTDARFGRHDTGRQTSPTLLPLRKLFSLPLTLFL</sequence>
<dbReference type="Proteomes" id="UP000762676">
    <property type="component" value="Unassembled WGS sequence"/>
</dbReference>
<comment type="caution">
    <text evidence="2">The sequence shown here is derived from an EMBL/GenBank/DDBJ whole genome shotgun (WGS) entry which is preliminary data.</text>
</comment>
<feature type="region of interest" description="Disordered" evidence="1">
    <location>
        <begin position="107"/>
        <end position="128"/>
    </location>
</feature>
<keyword evidence="3" id="KW-1185">Reference proteome</keyword>
<gene>
    <name evidence="2" type="ORF">ElyMa_000294100</name>
</gene>
<evidence type="ECO:0000313" key="3">
    <source>
        <dbReference type="Proteomes" id="UP000762676"/>
    </source>
</evidence>
<proteinExistence type="predicted"/>
<accession>A0AAV4F7P4</accession>
<dbReference type="AlphaFoldDB" id="A0AAV4F7P4"/>
<evidence type="ECO:0000256" key="1">
    <source>
        <dbReference type="SAM" id="MobiDB-lite"/>
    </source>
</evidence>
<dbReference type="EMBL" id="BMAT01000594">
    <property type="protein sequence ID" value="GFR69094.1"/>
    <property type="molecule type" value="Genomic_DNA"/>
</dbReference>
<reference evidence="2 3" key="1">
    <citation type="journal article" date="2021" name="Elife">
        <title>Chloroplast acquisition without the gene transfer in kleptoplastic sea slugs, Plakobranchus ocellatus.</title>
        <authorList>
            <person name="Maeda T."/>
            <person name="Takahashi S."/>
            <person name="Yoshida T."/>
            <person name="Shimamura S."/>
            <person name="Takaki Y."/>
            <person name="Nagai Y."/>
            <person name="Toyoda A."/>
            <person name="Suzuki Y."/>
            <person name="Arimoto A."/>
            <person name="Ishii H."/>
            <person name="Satoh N."/>
            <person name="Nishiyama T."/>
            <person name="Hasebe M."/>
            <person name="Maruyama T."/>
            <person name="Minagawa J."/>
            <person name="Obokata J."/>
            <person name="Shigenobu S."/>
        </authorList>
    </citation>
    <scope>NUCLEOTIDE SEQUENCE [LARGE SCALE GENOMIC DNA]</scope>
</reference>
<protein>
    <submittedName>
        <fullName evidence="2">Uncharacterized protein</fullName>
    </submittedName>
</protein>
<feature type="compositionally biased region" description="Basic and acidic residues" evidence="1">
    <location>
        <begin position="117"/>
        <end position="127"/>
    </location>
</feature>
<name>A0AAV4F7P4_9GAST</name>
<evidence type="ECO:0000313" key="2">
    <source>
        <dbReference type="EMBL" id="GFR69094.1"/>
    </source>
</evidence>
<organism evidence="2 3">
    <name type="scientific">Elysia marginata</name>
    <dbReference type="NCBI Taxonomy" id="1093978"/>
    <lineage>
        <taxon>Eukaryota</taxon>
        <taxon>Metazoa</taxon>
        <taxon>Spiralia</taxon>
        <taxon>Lophotrochozoa</taxon>
        <taxon>Mollusca</taxon>
        <taxon>Gastropoda</taxon>
        <taxon>Heterobranchia</taxon>
        <taxon>Euthyneura</taxon>
        <taxon>Panpulmonata</taxon>
        <taxon>Sacoglossa</taxon>
        <taxon>Placobranchoidea</taxon>
        <taxon>Plakobranchidae</taxon>
        <taxon>Elysia</taxon>
    </lineage>
</organism>